<dbReference type="PANTHER" id="PTHR28678">
    <property type="entry name" value="CODANIN-1"/>
    <property type="match status" value="1"/>
</dbReference>
<dbReference type="AlphaFoldDB" id="A0ABD0XVA8"/>
<keyword evidence="2" id="KW-1185">Reference proteome</keyword>
<sequence>MYRSRLDVRVTPRETLESEIRFHEFRQLLSNSPESKRFASGLSPFRLEIASYFSTMALQLFNTLMIDECARNRFKLWLKDLHAEPQIYNLLGENVCLTQGEFAVYFLNRLRAETLRYMEPSKCSCATLARLIDNKSDVPLCENITEDKEGTESGGIELSPLSEKYDEYFPVLGKQRKSVEMADKPLAKSAKMKKSNKCTSGSSVRQFDPQKLTFTHSELMESQQKLDREKTNLKLKRIHESIDQSGPFNAQLNVDIFASREPLGAKDVMEEINKEIFILSDIYSNLIDSNLVACISNEIKYILGLLLVRSSCDCKPLGSMEENTRLENVSCEIPVIFGNIKHCIIFAVDVLDKQFELLKSLDDYCLKMLSSNESIIIYSQKLSMKITEYYKERMINSINFDVQPSLLSRRLSLPDIITFQCETDKRKNFNSNKSFRLFCKQRDNFYKLYRKYKEFYNNDSVNWNAAQFKTDVCCLIDLCSDPVNLSHLSSLLVEQCILSCITQELEENQSVPLVIKDIDPAKLLQLNMRLVSADSVEDAVIAKEEYYFREFICAVSNNLLFINSLIQTLMQKITELTQETISLFEIGW</sequence>
<reference evidence="1 2" key="1">
    <citation type="submission" date="2024-07" db="EMBL/GenBank/DDBJ databases">
        <title>Chromosome-level genome assembly of the water stick insect Ranatra chinensis (Heteroptera: Nepidae).</title>
        <authorList>
            <person name="Liu X."/>
        </authorList>
    </citation>
    <scope>NUCLEOTIDE SEQUENCE [LARGE SCALE GENOMIC DNA]</scope>
    <source>
        <strain evidence="1">Cailab_2021Rc</strain>
        <tissue evidence="1">Muscle</tissue>
    </source>
</reference>
<dbReference type="InterPro" id="IPR040031">
    <property type="entry name" value="Codanin-1"/>
</dbReference>
<dbReference type="Proteomes" id="UP001558652">
    <property type="component" value="Unassembled WGS sequence"/>
</dbReference>
<organism evidence="1 2">
    <name type="scientific">Ranatra chinensis</name>
    <dbReference type="NCBI Taxonomy" id="642074"/>
    <lineage>
        <taxon>Eukaryota</taxon>
        <taxon>Metazoa</taxon>
        <taxon>Ecdysozoa</taxon>
        <taxon>Arthropoda</taxon>
        <taxon>Hexapoda</taxon>
        <taxon>Insecta</taxon>
        <taxon>Pterygota</taxon>
        <taxon>Neoptera</taxon>
        <taxon>Paraneoptera</taxon>
        <taxon>Hemiptera</taxon>
        <taxon>Heteroptera</taxon>
        <taxon>Panheteroptera</taxon>
        <taxon>Nepomorpha</taxon>
        <taxon>Nepidae</taxon>
        <taxon>Ranatrinae</taxon>
        <taxon>Ranatra</taxon>
    </lineage>
</organism>
<dbReference type="PANTHER" id="PTHR28678:SF1">
    <property type="entry name" value="CODANIN-1"/>
    <property type="match status" value="1"/>
</dbReference>
<comment type="caution">
    <text evidence="1">The sequence shown here is derived from an EMBL/GenBank/DDBJ whole genome shotgun (WGS) entry which is preliminary data.</text>
</comment>
<evidence type="ECO:0000313" key="2">
    <source>
        <dbReference type="Proteomes" id="UP001558652"/>
    </source>
</evidence>
<dbReference type="EMBL" id="JBFDAA010000023">
    <property type="protein sequence ID" value="KAL1110185.1"/>
    <property type="molecule type" value="Genomic_DNA"/>
</dbReference>
<evidence type="ECO:0000313" key="1">
    <source>
        <dbReference type="EMBL" id="KAL1110185.1"/>
    </source>
</evidence>
<protein>
    <submittedName>
        <fullName evidence="1">Uncharacterized protein</fullName>
    </submittedName>
</protein>
<accession>A0ABD0XVA8</accession>
<gene>
    <name evidence="1" type="ORF">AAG570_008262</name>
</gene>
<name>A0ABD0XVA8_9HEMI</name>
<proteinExistence type="predicted"/>